<accession>A0A3L6RNJ5</accession>
<dbReference type="Proteomes" id="UP000275267">
    <property type="component" value="Unassembled WGS sequence"/>
</dbReference>
<dbReference type="PANTHER" id="PTHR33115">
    <property type="entry name" value="ARM REPEAT SUPERFAMILY PROTEIN"/>
    <property type="match status" value="1"/>
</dbReference>
<dbReference type="AlphaFoldDB" id="A0A3L6RNJ5"/>
<feature type="transmembrane region" description="Helical" evidence="2">
    <location>
        <begin position="352"/>
        <end position="373"/>
    </location>
</feature>
<dbReference type="InterPro" id="IPR016024">
    <property type="entry name" value="ARM-type_fold"/>
</dbReference>
<evidence type="ECO:0000313" key="4">
    <source>
        <dbReference type="Proteomes" id="UP000275267"/>
    </source>
</evidence>
<gene>
    <name evidence="3" type="ORF">C2845_PM13G02910</name>
</gene>
<dbReference type="Gene3D" id="1.25.10.10">
    <property type="entry name" value="Leucine-rich Repeat Variant"/>
    <property type="match status" value="1"/>
</dbReference>
<comment type="caution">
    <text evidence="3">The sequence shown here is derived from an EMBL/GenBank/DDBJ whole genome shotgun (WGS) entry which is preliminary data.</text>
</comment>
<keyword evidence="4" id="KW-1185">Reference proteome</keyword>
<feature type="compositionally biased region" description="Polar residues" evidence="1">
    <location>
        <begin position="648"/>
        <end position="657"/>
    </location>
</feature>
<feature type="compositionally biased region" description="Low complexity" evidence="1">
    <location>
        <begin position="33"/>
        <end position="42"/>
    </location>
</feature>
<feature type="transmembrane region" description="Helical" evidence="2">
    <location>
        <begin position="267"/>
        <end position="289"/>
    </location>
</feature>
<dbReference type="STRING" id="4540.A0A3L6RNJ5"/>
<keyword evidence="2" id="KW-0812">Transmembrane</keyword>
<protein>
    <submittedName>
        <fullName evidence="3">Uncharacterized protein</fullName>
    </submittedName>
</protein>
<dbReference type="SUPFAM" id="SSF48371">
    <property type="entry name" value="ARM repeat"/>
    <property type="match status" value="1"/>
</dbReference>
<name>A0A3L6RNJ5_PANMI</name>
<proteinExistence type="predicted"/>
<feature type="transmembrane region" description="Helical" evidence="2">
    <location>
        <begin position="234"/>
        <end position="255"/>
    </location>
</feature>
<feature type="transmembrane region" description="Helical" evidence="2">
    <location>
        <begin position="189"/>
        <end position="214"/>
    </location>
</feature>
<evidence type="ECO:0000256" key="1">
    <source>
        <dbReference type="SAM" id="MobiDB-lite"/>
    </source>
</evidence>
<evidence type="ECO:0000256" key="2">
    <source>
        <dbReference type="SAM" id="Phobius"/>
    </source>
</evidence>
<feature type="transmembrane region" description="Helical" evidence="2">
    <location>
        <begin position="380"/>
        <end position="408"/>
    </location>
</feature>
<dbReference type="OrthoDB" id="688667at2759"/>
<dbReference type="EMBL" id="PQIB02000008">
    <property type="protein sequence ID" value="RLN05355.1"/>
    <property type="molecule type" value="Genomic_DNA"/>
</dbReference>
<evidence type="ECO:0000313" key="3">
    <source>
        <dbReference type="EMBL" id="RLN05355.1"/>
    </source>
</evidence>
<feature type="region of interest" description="Disordered" evidence="1">
    <location>
        <begin position="648"/>
        <end position="668"/>
    </location>
</feature>
<dbReference type="InterPro" id="IPR011989">
    <property type="entry name" value="ARM-like"/>
</dbReference>
<reference evidence="4" key="1">
    <citation type="journal article" date="2019" name="Nat. Commun.">
        <title>The genome of broomcorn millet.</title>
        <authorList>
            <person name="Zou C."/>
            <person name="Miki D."/>
            <person name="Li D."/>
            <person name="Tang Q."/>
            <person name="Xiao L."/>
            <person name="Rajput S."/>
            <person name="Deng P."/>
            <person name="Jia W."/>
            <person name="Huang R."/>
            <person name="Zhang M."/>
            <person name="Sun Y."/>
            <person name="Hu J."/>
            <person name="Fu X."/>
            <person name="Schnable P.S."/>
            <person name="Li F."/>
            <person name="Zhang H."/>
            <person name="Feng B."/>
            <person name="Zhu X."/>
            <person name="Liu R."/>
            <person name="Schnable J.C."/>
            <person name="Zhu J.-K."/>
            <person name="Zhang H."/>
        </authorList>
    </citation>
    <scope>NUCLEOTIDE SEQUENCE [LARGE SCALE GENOMIC DNA]</scope>
</reference>
<keyword evidence="2" id="KW-1133">Transmembrane helix</keyword>
<feature type="transmembrane region" description="Helical" evidence="2">
    <location>
        <begin position="58"/>
        <end position="85"/>
    </location>
</feature>
<sequence>MATAPASGGECFIPVEATAHADDAADGGESDESSQQVQQRASSSADMVRRRLKKLNRIVFCVALLEWAGNAVGTVAFIWATVVLLGGFCSLLNRMDFWFSEIMIFVEGSRVFIRNDASVNQWLFGSTSAFRWDNLSLPTALQSKSAMFMGVGISFTPIETRSEIVGSTLKMALLVIFSQLQNRSKAGQFVLLLFAEVAFLGGMVGAGKLVVSYIKRSKANPIVSFLKIWSLEGAWVLGTSLAVLLATSIMSHITFMRKPVPLLCFKVIIAAGLACLPFLQAIVASYYRYLSIAVGVVLLILTNKEIWGEEEAFFGVSPALADLWPRNPGEALGMQCAGGFIQTVSISSRCGLLLHILETILPIVFIWSVMFPLPGISLKIAFYMLFSVMAAVLIANLQIPVAFLQVLLSALRLRSLLGHEQHDYHPLPPDASPNLVPSIVIFFMMELCQGSSYILATILGLISLFSRISLVRYLGFKEEWGAKAVNLYHQQAYQARTEKGLLPSEKSMPSLTSSAIECLGSTSIEQQDVELRILDTFLQQWDPESKMELITEITSASKKAVLTLIGMLCSTVAGEKDIRMIAARVISEITAGSIKISEFPGMVKLMSSLLDAKNHQDSLQPADASLKMSKIPSVVKKQISSLLDADNQQDSLPNRVSGNNNGGNVDSTSHSILTTDEPIMLRLLFPLLGMSILRSLACDPDNREEIAKDATYITTKTIGLISYVIDEENSGGPQKKLVLRSSLNFVRAMGAMVVDIIAVLALEEAARQEIGSTQSIIPKLIHAFLMLDDRLPRMAAGEALANLTIMSTDNCWAILLADPDHNLIKNLINMLEDEYYIYVAADILHNLCANSRDKLMDIDFGANVHLESALQKVMKIIGTKEDKQLEAALCVGSQIGYVIPGCFARMLESYTDAAAAELVKKLVNILKSNRKPCPKNPRMRRVLIEVIISILYLCHETRYIKFFREKGLKDALDIVKGIPSRLEKYRVFLGGEGVLAESLPMRDLVDKAKRLIDPHIITDWIPAAVVIGLPNA</sequence>
<dbReference type="PANTHER" id="PTHR33115:SF43">
    <property type="entry name" value="BLE2 PROTEIN"/>
    <property type="match status" value="1"/>
</dbReference>
<organism evidence="3 4">
    <name type="scientific">Panicum miliaceum</name>
    <name type="common">Proso millet</name>
    <name type="synonym">Broomcorn millet</name>
    <dbReference type="NCBI Taxonomy" id="4540"/>
    <lineage>
        <taxon>Eukaryota</taxon>
        <taxon>Viridiplantae</taxon>
        <taxon>Streptophyta</taxon>
        <taxon>Embryophyta</taxon>
        <taxon>Tracheophyta</taxon>
        <taxon>Spermatophyta</taxon>
        <taxon>Magnoliopsida</taxon>
        <taxon>Liliopsida</taxon>
        <taxon>Poales</taxon>
        <taxon>Poaceae</taxon>
        <taxon>PACMAD clade</taxon>
        <taxon>Panicoideae</taxon>
        <taxon>Panicodae</taxon>
        <taxon>Paniceae</taxon>
        <taxon>Panicinae</taxon>
        <taxon>Panicum</taxon>
        <taxon>Panicum sect. Panicum</taxon>
    </lineage>
</organism>
<feature type="region of interest" description="Disordered" evidence="1">
    <location>
        <begin position="22"/>
        <end position="42"/>
    </location>
</feature>
<keyword evidence="2" id="KW-0472">Membrane</keyword>